<evidence type="ECO:0000259" key="7">
    <source>
        <dbReference type="Pfam" id="PF02770"/>
    </source>
</evidence>
<keyword evidence="5" id="KW-0560">Oxidoreductase</keyword>
<dbReference type="Gene3D" id="2.40.110.10">
    <property type="entry name" value="Butyryl-CoA Dehydrogenase, subunit A, domain 2"/>
    <property type="match status" value="1"/>
</dbReference>
<evidence type="ECO:0000256" key="4">
    <source>
        <dbReference type="ARBA" id="ARBA00022827"/>
    </source>
</evidence>
<evidence type="ECO:0000256" key="3">
    <source>
        <dbReference type="ARBA" id="ARBA00022630"/>
    </source>
</evidence>
<organism evidence="9 10">
    <name type="scientific">Kibdelosporangium persicum</name>
    <dbReference type="NCBI Taxonomy" id="2698649"/>
    <lineage>
        <taxon>Bacteria</taxon>
        <taxon>Bacillati</taxon>
        <taxon>Actinomycetota</taxon>
        <taxon>Actinomycetes</taxon>
        <taxon>Pseudonocardiales</taxon>
        <taxon>Pseudonocardiaceae</taxon>
        <taxon>Kibdelosporangium</taxon>
    </lineage>
</organism>
<dbReference type="InterPro" id="IPR009075">
    <property type="entry name" value="AcylCo_DH/oxidase_C"/>
</dbReference>
<comment type="caution">
    <text evidence="9">The sequence shown here is derived from an EMBL/GenBank/DDBJ whole genome shotgun (WGS) entry which is preliminary data.</text>
</comment>
<keyword evidence="10" id="KW-1185">Reference proteome</keyword>
<evidence type="ECO:0000313" key="10">
    <source>
        <dbReference type="Proteomes" id="UP000763557"/>
    </source>
</evidence>
<dbReference type="InterPro" id="IPR037069">
    <property type="entry name" value="AcylCoA_DH/ox_N_sf"/>
</dbReference>
<evidence type="ECO:0000313" key="9">
    <source>
        <dbReference type="EMBL" id="NRN71358.1"/>
    </source>
</evidence>
<dbReference type="InterPro" id="IPR046373">
    <property type="entry name" value="Acyl-CoA_Oxase/DH_mid-dom_sf"/>
</dbReference>
<protein>
    <submittedName>
        <fullName evidence="9">Acyl-CoA dehydrogenase short-chain specific</fullName>
    </submittedName>
</protein>
<name>A0ABX2FJC8_9PSEU</name>
<feature type="domain" description="Acyl-CoA dehydrogenase/oxidase C-terminal" evidence="6">
    <location>
        <begin position="221"/>
        <end position="370"/>
    </location>
</feature>
<dbReference type="Pfam" id="PF02771">
    <property type="entry name" value="Acyl-CoA_dh_N"/>
    <property type="match status" value="1"/>
</dbReference>
<dbReference type="EMBL" id="JAAATY010000061">
    <property type="protein sequence ID" value="NRN71358.1"/>
    <property type="molecule type" value="Genomic_DNA"/>
</dbReference>
<feature type="domain" description="Acyl-CoA dehydrogenase/oxidase N-terminal" evidence="8">
    <location>
        <begin position="4"/>
        <end position="108"/>
    </location>
</feature>
<comment type="similarity">
    <text evidence="2 5">Belongs to the acyl-CoA dehydrogenase family.</text>
</comment>
<keyword evidence="4 5" id="KW-0274">FAD</keyword>
<dbReference type="InterPro" id="IPR036250">
    <property type="entry name" value="AcylCo_DH-like_C"/>
</dbReference>
<dbReference type="InterPro" id="IPR006091">
    <property type="entry name" value="Acyl-CoA_Oxase/DH_mid-dom"/>
</dbReference>
<proteinExistence type="inferred from homology"/>
<dbReference type="InterPro" id="IPR009100">
    <property type="entry name" value="AcylCoA_DH/oxidase_NM_dom_sf"/>
</dbReference>
<comment type="cofactor">
    <cofactor evidence="1 5">
        <name>FAD</name>
        <dbReference type="ChEBI" id="CHEBI:57692"/>
    </cofactor>
</comment>
<dbReference type="PANTHER" id="PTHR43884:SF12">
    <property type="entry name" value="ISOVALERYL-COA DEHYDROGENASE, MITOCHONDRIAL-RELATED"/>
    <property type="match status" value="1"/>
</dbReference>
<dbReference type="Gene3D" id="1.20.140.10">
    <property type="entry name" value="Butyryl-CoA Dehydrogenase, subunit A, domain 3"/>
    <property type="match status" value="1"/>
</dbReference>
<feature type="domain" description="Acyl-CoA oxidase/dehydrogenase middle" evidence="7">
    <location>
        <begin position="117"/>
        <end position="209"/>
    </location>
</feature>
<dbReference type="PANTHER" id="PTHR43884">
    <property type="entry name" value="ACYL-COA DEHYDROGENASE"/>
    <property type="match status" value="1"/>
</dbReference>
<evidence type="ECO:0000256" key="2">
    <source>
        <dbReference type="ARBA" id="ARBA00009347"/>
    </source>
</evidence>
<evidence type="ECO:0000259" key="6">
    <source>
        <dbReference type="Pfam" id="PF00441"/>
    </source>
</evidence>
<dbReference type="Gene3D" id="1.10.540.10">
    <property type="entry name" value="Acyl-CoA dehydrogenase/oxidase, N-terminal domain"/>
    <property type="match status" value="1"/>
</dbReference>
<dbReference type="SUPFAM" id="SSF56645">
    <property type="entry name" value="Acyl-CoA dehydrogenase NM domain-like"/>
    <property type="match status" value="1"/>
</dbReference>
<accession>A0ABX2FJC8</accession>
<evidence type="ECO:0000256" key="5">
    <source>
        <dbReference type="RuleBase" id="RU362125"/>
    </source>
</evidence>
<dbReference type="InterPro" id="IPR013786">
    <property type="entry name" value="AcylCoA_DH/ox_N"/>
</dbReference>
<keyword evidence="3 5" id="KW-0285">Flavoprotein</keyword>
<dbReference type="SUPFAM" id="SSF47203">
    <property type="entry name" value="Acyl-CoA dehydrogenase C-terminal domain-like"/>
    <property type="match status" value="1"/>
</dbReference>
<dbReference type="Pfam" id="PF00441">
    <property type="entry name" value="Acyl-CoA_dh_1"/>
    <property type="match status" value="1"/>
</dbReference>
<evidence type="ECO:0000259" key="8">
    <source>
        <dbReference type="Pfam" id="PF02771"/>
    </source>
</evidence>
<evidence type="ECO:0000256" key="1">
    <source>
        <dbReference type="ARBA" id="ARBA00001974"/>
    </source>
</evidence>
<reference evidence="9 10" key="1">
    <citation type="submission" date="2020-01" db="EMBL/GenBank/DDBJ databases">
        <title>Kibdelosporangium persica a novel Actinomycetes from a hot desert in Iran.</title>
        <authorList>
            <person name="Safaei N."/>
            <person name="Zaburannyi N."/>
            <person name="Mueller R."/>
            <person name="Wink J."/>
        </authorList>
    </citation>
    <scope>NUCLEOTIDE SEQUENCE [LARGE SCALE GENOMIC DNA]</scope>
    <source>
        <strain evidence="9 10">4NS15</strain>
    </source>
</reference>
<sequence length="370" mass="39594">MAEAYERLLAEIETMVADEVRPISAEHERTETYPLGLVRRVCEMGLPALVTGRPAVPHPTELFCMAIERLAEGWVALAESVHLQTLATCGVARHGTADQREQFLEDMQLGRTIAGNCLSEPDAGSDLSRIATVAELTGDTYRLNGVKTYVGHAGVAGLLNVYARTSGGGLGGITCFLVDADTPGVAVQPPEEKMGVRALPTAGVVLRDVEVPASRVVGRLNRGMIVARSFFVQGRLGIAACAVGLAQAALTHATAYARKRSQFDRPIIDFQGVSFLLADASVQIEAARQLLYRACREADTGGSQVEMLAAQAKVFATDTAMTVTTNAVQVLGARGYTGAEPVERWMREAKLFQIIEGTNQIQRAAIASRL</sequence>
<gene>
    <name evidence="9" type="ORF">GC106_86380</name>
</gene>
<dbReference type="RefSeq" id="WP_173142554.1">
    <property type="nucleotide sequence ID" value="NZ_CBCSGW010000087.1"/>
</dbReference>
<dbReference type="Pfam" id="PF02770">
    <property type="entry name" value="Acyl-CoA_dh_M"/>
    <property type="match status" value="1"/>
</dbReference>
<dbReference type="Proteomes" id="UP000763557">
    <property type="component" value="Unassembled WGS sequence"/>
</dbReference>